<feature type="non-terminal residue" evidence="2">
    <location>
        <position position="27"/>
    </location>
</feature>
<dbReference type="Proteomes" id="UP000010931">
    <property type="component" value="Unassembled WGS sequence"/>
</dbReference>
<evidence type="ECO:0000313" key="3">
    <source>
        <dbReference type="Proteomes" id="UP000010931"/>
    </source>
</evidence>
<gene>
    <name evidence="2" type="ORF">STRTUCAR8_07912</name>
</gene>
<evidence type="ECO:0000313" key="2">
    <source>
        <dbReference type="EMBL" id="ELP69602.1"/>
    </source>
</evidence>
<sequence>MSTAASRPPCPSSSDERVGQAAPSGRG</sequence>
<proteinExistence type="predicted"/>
<dbReference type="AlphaFoldDB" id="L7FE98"/>
<feature type="region of interest" description="Disordered" evidence="1">
    <location>
        <begin position="1"/>
        <end position="27"/>
    </location>
</feature>
<keyword evidence="3" id="KW-1185">Reference proteome</keyword>
<organism evidence="2 3">
    <name type="scientific">Streptomyces turgidiscabies (strain Car8)</name>
    <dbReference type="NCBI Taxonomy" id="698760"/>
    <lineage>
        <taxon>Bacteria</taxon>
        <taxon>Bacillati</taxon>
        <taxon>Actinomycetota</taxon>
        <taxon>Actinomycetes</taxon>
        <taxon>Kitasatosporales</taxon>
        <taxon>Streptomycetaceae</taxon>
        <taxon>Streptomyces</taxon>
    </lineage>
</organism>
<evidence type="ECO:0000256" key="1">
    <source>
        <dbReference type="SAM" id="MobiDB-lite"/>
    </source>
</evidence>
<name>L7FE98_STRT8</name>
<accession>L7FE98</accession>
<dbReference type="EMBL" id="AEJB01000133">
    <property type="protein sequence ID" value="ELP69602.1"/>
    <property type="molecule type" value="Genomic_DNA"/>
</dbReference>
<protein>
    <submittedName>
        <fullName evidence="2">Uncharacterized protein</fullName>
    </submittedName>
</protein>
<reference evidence="2 3" key="1">
    <citation type="journal article" date="2011" name="Plasmid">
        <title>Streptomyces turgidiscabies Car8 contains a modular pathogenicity island that shares virulence genes with other actinobacterial plant pathogens.</title>
        <authorList>
            <person name="Huguet-Tapia J.C."/>
            <person name="Badger J.H."/>
            <person name="Loria R."/>
            <person name="Pettis G.S."/>
        </authorList>
    </citation>
    <scope>NUCLEOTIDE SEQUENCE [LARGE SCALE GENOMIC DNA]</scope>
    <source>
        <strain evidence="2 3">Car8</strain>
    </source>
</reference>
<comment type="caution">
    <text evidence="2">The sequence shown here is derived from an EMBL/GenBank/DDBJ whole genome shotgun (WGS) entry which is preliminary data.</text>
</comment>